<dbReference type="SUPFAM" id="SSF49879">
    <property type="entry name" value="SMAD/FHA domain"/>
    <property type="match status" value="1"/>
</dbReference>
<feature type="compositionally biased region" description="Basic and acidic residues" evidence="1">
    <location>
        <begin position="204"/>
        <end position="215"/>
    </location>
</feature>
<evidence type="ECO:0000313" key="4">
    <source>
        <dbReference type="Proteomes" id="UP000886883"/>
    </source>
</evidence>
<reference evidence="3" key="1">
    <citation type="journal article" date="2021" name="PeerJ">
        <title>Extensive microbial diversity within the chicken gut microbiome revealed by metagenomics and culture.</title>
        <authorList>
            <person name="Gilroy R."/>
            <person name="Ravi A."/>
            <person name="Getino M."/>
            <person name="Pursley I."/>
            <person name="Horton D.L."/>
            <person name="Alikhan N.F."/>
            <person name="Baker D."/>
            <person name="Gharbi K."/>
            <person name="Hall N."/>
            <person name="Watson M."/>
            <person name="Adriaenssens E.M."/>
            <person name="Foster-Nyarko E."/>
            <person name="Jarju S."/>
            <person name="Secka A."/>
            <person name="Antonio M."/>
            <person name="Oren A."/>
            <person name="Chaudhuri R.R."/>
            <person name="La Ragione R."/>
            <person name="Hildebrand F."/>
            <person name="Pallen M.J."/>
        </authorList>
    </citation>
    <scope>NUCLEOTIDE SEQUENCE</scope>
    <source>
        <strain evidence="3">USAMLcec3-2134</strain>
    </source>
</reference>
<dbReference type="EMBL" id="DWXE01000039">
    <property type="protein sequence ID" value="HJB91662.1"/>
    <property type="molecule type" value="Genomic_DNA"/>
</dbReference>
<feature type="region of interest" description="Disordered" evidence="1">
    <location>
        <begin position="187"/>
        <end position="236"/>
    </location>
</feature>
<dbReference type="PROSITE" id="PS50006">
    <property type="entry name" value="FHA_DOMAIN"/>
    <property type="match status" value="1"/>
</dbReference>
<feature type="region of interest" description="Disordered" evidence="1">
    <location>
        <begin position="250"/>
        <end position="275"/>
    </location>
</feature>
<protein>
    <submittedName>
        <fullName evidence="3">FHA domain-containing protein</fullName>
    </submittedName>
</protein>
<feature type="domain" description="FHA" evidence="2">
    <location>
        <begin position="318"/>
        <end position="368"/>
    </location>
</feature>
<name>A0A9D2MT22_9FIRM</name>
<dbReference type="InterPro" id="IPR050923">
    <property type="entry name" value="Cell_Proc_Reg/RNA_Proc"/>
</dbReference>
<feature type="compositionally biased region" description="Basic and acidic residues" evidence="1">
    <location>
        <begin position="187"/>
        <end position="196"/>
    </location>
</feature>
<evidence type="ECO:0000313" key="3">
    <source>
        <dbReference type="EMBL" id="HJB91662.1"/>
    </source>
</evidence>
<dbReference type="InterPro" id="IPR000253">
    <property type="entry name" value="FHA_dom"/>
</dbReference>
<sequence length="398" mass="45846">MNEVTYKRELNHSYLVQKCLQPALFGGYAWRMMEENRIGRLLDCRPRFLDGETWLYYDISSRQPLERLYESAKMGLEDLARILRSIAAMQEDLGEYLLDEQGLVLEAEMLFADVETEELFFCFDPGRKEEEYRYANLADFFLEHVDHGDEHAVNVAYQFYKLSKGAYFVLSSFLPYLEKEEARAREAAEGLEREADPFAPSFAQDREQGEGRDCGDPAAADRSLETEEEGEKAPRKKGLFSRLFSRMRKKRGKEREEEPLEEPWPDTVWDSYAGQLDPKGTGETVYFTDLERGTEKEKTAWLEEEGGNRRFPLDQLPMTVGKLKGRVSIELTDSSVSRIHARLQASEGGIRVLDLNSRNGTIVNGKKLSPNESASLREGDVIQFGRERFALRFYSRGR</sequence>
<dbReference type="Pfam" id="PF00498">
    <property type="entry name" value="FHA"/>
    <property type="match status" value="1"/>
</dbReference>
<dbReference type="CDD" id="cd00060">
    <property type="entry name" value="FHA"/>
    <property type="match status" value="1"/>
</dbReference>
<accession>A0A9D2MT22</accession>
<organism evidence="3 4">
    <name type="scientific">Candidatus Eisenbergiella merdigallinarum</name>
    <dbReference type="NCBI Taxonomy" id="2838552"/>
    <lineage>
        <taxon>Bacteria</taxon>
        <taxon>Bacillati</taxon>
        <taxon>Bacillota</taxon>
        <taxon>Clostridia</taxon>
        <taxon>Lachnospirales</taxon>
        <taxon>Lachnospiraceae</taxon>
        <taxon>Eisenbergiella</taxon>
    </lineage>
</organism>
<comment type="caution">
    <text evidence="3">The sequence shown here is derived from an EMBL/GenBank/DDBJ whole genome shotgun (WGS) entry which is preliminary data.</text>
</comment>
<dbReference type="PANTHER" id="PTHR23308">
    <property type="entry name" value="NUCLEAR INHIBITOR OF PROTEIN PHOSPHATASE-1"/>
    <property type="match status" value="1"/>
</dbReference>
<dbReference type="SMART" id="SM00240">
    <property type="entry name" value="FHA"/>
    <property type="match status" value="1"/>
</dbReference>
<dbReference type="Pfam" id="PF19909">
    <property type="entry name" value="DUF6382"/>
    <property type="match status" value="1"/>
</dbReference>
<proteinExistence type="predicted"/>
<evidence type="ECO:0000256" key="1">
    <source>
        <dbReference type="SAM" id="MobiDB-lite"/>
    </source>
</evidence>
<dbReference type="Proteomes" id="UP000886883">
    <property type="component" value="Unassembled WGS sequence"/>
</dbReference>
<gene>
    <name evidence="3" type="ORF">H9763_09415</name>
</gene>
<dbReference type="AlphaFoldDB" id="A0A9D2MT22"/>
<dbReference type="InterPro" id="IPR008984">
    <property type="entry name" value="SMAD_FHA_dom_sf"/>
</dbReference>
<dbReference type="InterPro" id="IPR045962">
    <property type="entry name" value="DUF6382"/>
</dbReference>
<reference evidence="3" key="2">
    <citation type="submission" date="2021-04" db="EMBL/GenBank/DDBJ databases">
        <authorList>
            <person name="Gilroy R."/>
        </authorList>
    </citation>
    <scope>NUCLEOTIDE SEQUENCE</scope>
    <source>
        <strain evidence="3">USAMLcec3-2134</strain>
    </source>
</reference>
<dbReference type="Gene3D" id="2.60.200.20">
    <property type="match status" value="1"/>
</dbReference>
<evidence type="ECO:0000259" key="2">
    <source>
        <dbReference type="PROSITE" id="PS50006"/>
    </source>
</evidence>